<keyword evidence="6" id="KW-1133">Transmembrane helix</keyword>
<dbReference type="Pfam" id="PF02646">
    <property type="entry name" value="RmuC"/>
    <property type="match status" value="1"/>
</dbReference>
<dbReference type="Proteomes" id="UP001242045">
    <property type="component" value="Unassembled WGS sequence"/>
</dbReference>
<name>A0AAW8D5Y2_9BURK</name>
<proteinExistence type="inferred from homology"/>
<dbReference type="GO" id="GO:0006310">
    <property type="term" value="P:DNA recombination"/>
    <property type="evidence" value="ECO:0007669"/>
    <property type="project" value="UniProtKB-KW"/>
</dbReference>
<dbReference type="EMBL" id="JAUSRD010000012">
    <property type="protein sequence ID" value="MDP9895306.1"/>
    <property type="molecule type" value="Genomic_DNA"/>
</dbReference>
<dbReference type="Gene3D" id="1.20.120.20">
    <property type="entry name" value="Apolipoprotein"/>
    <property type="match status" value="1"/>
</dbReference>
<evidence type="ECO:0000313" key="8">
    <source>
        <dbReference type="Proteomes" id="UP001242045"/>
    </source>
</evidence>
<keyword evidence="4" id="KW-0233">DNA recombination</keyword>
<keyword evidence="6" id="KW-0812">Transmembrane</keyword>
<dbReference type="PANTHER" id="PTHR30563:SF0">
    <property type="entry name" value="DNA RECOMBINATION PROTEIN RMUC"/>
    <property type="match status" value="1"/>
</dbReference>
<keyword evidence="3 5" id="KW-0175">Coiled coil</keyword>
<evidence type="ECO:0000256" key="4">
    <source>
        <dbReference type="ARBA" id="ARBA00023172"/>
    </source>
</evidence>
<evidence type="ECO:0000313" key="7">
    <source>
        <dbReference type="EMBL" id="MDP9895306.1"/>
    </source>
</evidence>
<gene>
    <name evidence="7" type="ORF">J2W31_004431</name>
</gene>
<comment type="function">
    <text evidence="1">Involved in DNA recombination.</text>
</comment>
<keyword evidence="6" id="KW-0472">Membrane</keyword>
<dbReference type="PANTHER" id="PTHR30563">
    <property type="entry name" value="DNA RECOMBINATION PROTEIN RMUC"/>
    <property type="match status" value="1"/>
</dbReference>
<reference evidence="7" key="1">
    <citation type="submission" date="2023-07" db="EMBL/GenBank/DDBJ databases">
        <title>Sorghum-associated microbial communities from plants grown in Nebraska, USA.</title>
        <authorList>
            <person name="Schachtman D."/>
        </authorList>
    </citation>
    <scope>NUCLEOTIDE SEQUENCE</scope>
    <source>
        <strain evidence="7">DS3754</strain>
    </source>
</reference>
<dbReference type="SUPFAM" id="SSF58113">
    <property type="entry name" value="Apolipoprotein A-I"/>
    <property type="match status" value="1"/>
</dbReference>
<comment type="similarity">
    <text evidence="2">Belongs to the RmuC family.</text>
</comment>
<feature type="coiled-coil region" evidence="5">
    <location>
        <begin position="398"/>
        <end position="432"/>
    </location>
</feature>
<evidence type="ECO:0000256" key="2">
    <source>
        <dbReference type="ARBA" id="ARBA00009840"/>
    </source>
</evidence>
<protein>
    <submittedName>
        <fullName evidence="7">DNA recombination protein RmuC</fullName>
    </submittedName>
</protein>
<evidence type="ECO:0000256" key="3">
    <source>
        <dbReference type="ARBA" id="ARBA00023054"/>
    </source>
</evidence>
<feature type="transmembrane region" description="Helical" evidence="6">
    <location>
        <begin position="6"/>
        <end position="27"/>
    </location>
</feature>
<accession>A0AAW8D5Y2</accession>
<comment type="caution">
    <text evidence="7">The sequence shown here is derived from an EMBL/GenBank/DDBJ whole genome shotgun (WGS) entry which is preliminary data.</text>
</comment>
<sequence>MEPTELILLALAALAVVQLVLVIWLLARRQPRPDHSEMLAALASANERTERELRNDIGESARGTRQETAQAFATFQQSLVQQGAEATRTQNAQLDAFSLQLASLQKSLADTLNTQLQGLSESNARRLAEVRTTMETQLAQLQQSNTAKLDEMRKTVDEKLQSTLEARLGESFKQVADRLEQVHKGLGEMQTLAVGVGSLQRVLTNVKTRGVFGEVQLEALLEQVLTPEQYAKQIETKPRSGQRVDFAIRFPGRGDDGAPVWLPIDAKFPRDDYERLIDAHERADAPAAELAAKALEARIRLEARSIAENYLAAPHTTDFAILFLPVESLYAEVLRRPGLMDAIQRQHRVTLAGPTTLLAMLNSLHMGFRTLALEQQASEVWKVLGAVKTEFERYGEWVARIKEQVAKASDTLDKADTRAKQMRLALRKVEALPEAQSQVLLPPTADSEGDDTP</sequence>
<evidence type="ECO:0000256" key="5">
    <source>
        <dbReference type="SAM" id="Coils"/>
    </source>
</evidence>
<dbReference type="InterPro" id="IPR003798">
    <property type="entry name" value="DNA_recombination_RmuC"/>
</dbReference>
<evidence type="ECO:0000256" key="1">
    <source>
        <dbReference type="ARBA" id="ARBA00003416"/>
    </source>
</evidence>
<organism evidence="7 8">
    <name type="scientific">Variovorax boronicumulans</name>
    <dbReference type="NCBI Taxonomy" id="436515"/>
    <lineage>
        <taxon>Bacteria</taxon>
        <taxon>Pseudomonadati</taxon>
        <taxon>Pseudomonadota</taxon>
        <taxon>Betaproteobacteria</taxon>
        <taxon>Burkholderiales</taxon>
        <taxon>Comamonadaceae</taxon>
        <taxon>Variovorax</taxon>
    </lineage>
</organism>
<dbReference type="AlphaFoldDB" id="A0AAW8D5Y2"/>
<dbReference type="RefSeq" id="WP_307605950.1">
    <property type="nucleotide sequence ID" value="NZ_JAUSRD010000012.1"/>
</dbReference>
<evidence type="ECO:0000256" key="6">
    <source>
        <dbReference type="SAM" id="Phobius"/>
    </source>
</evidence>